<accession>A0AAV5MHD4</accession>
<proteinExistence type="predicted"/>
<evidence type="ECO:0000313" key="2">
    <source>
        <dbReference type="Proteomes" id="UP001054252"/>
    </source>
</evidence>
<organism evidence="1 2">
    <name type="scientific">Rubroshorea leprosula</name>
    <dbReference type="NCBI Taxonomy" id="152421"/>
    <lineage>
        <taxon>Eukaryota</taxon>
        <taxon>Viridiplantae</taxon>
        <taxon>Streptophyta</taxon>
        <taxon>Embryophyta</taxon>
        <taxon>Tracheophyta</taxon>
        <taxon>Spermatophyta</taxon>
        <taxon>Magnoliopsida</taxon>
        <taxon>eudicotyledons</taxon>
        <taxon>Gunneridae</taxon>
        <taxon>Pentapetalae</taxon>
        <taxon>rosids</taxon>
        <taxon>malvids</taxon>
        <taxon>Malvales</taxon>
        <taxon>Dipterocarpaceae</taxon>
        <taxon>Rubroshorea</taxon>
    </lineage>
</organism>
<gene>
    <name evidence="1" type="ORF">SLEP1_g55095</name>
</gene>
<reference evidence="1 2" key="1">
    <citation type="journal article" date="2021" name="Commun. Biol.">
        <title>The genome of Shorea leprosula (Dipterocarpaceae) highlights the ecological relevance of drought in aseasonal tropical rainforests.</title>
        <authorList>
            <person name="Ng K.K.S."/>
            <person name="Kobayashi M.J."/>
            <person name="Fawcett J.A."/>
            <person name="Hatakeyama M."/>
            <person name="Paape T."/>
            <person name="Ng C.H."/>
            <person name="Ang C.C."/>
            <person name="Tnah L.H."/>
            <person name="Lee C.T."/>
            <person name="Nishiyama T."/>
            <person name="Sese J."/>
            <person name="O'Brien M.J."/>
            <person name="Copetti D."/>
            <person name="Mohd Noor M.I."/>
            <person name="Ong R.C."/>
            <person name="Putra M."/>
            <person name="Sireger I.Z."/>
            <person name="Indrioko S."/>
            <person name="Kosugi Y."/>
            <person name="Izuno A."/>
            <person name="Isagi Y."/>
            <person name="Lee S.L."/>
            <person name="Shimizu K.K."/>
        </authorList>
    </citation>
    <scope>NUCLEOTIDE SEQUENCE [LARGE SCALE GENOMIC DNA]</scope>
    <source>
        <strain evidence="1">214</strain>
    </source>
</reference>
<dbReference type="Proteomes" id="UP001054252">
    <property type="component" value="Unassembled WGS sequence"/>
</dbReference>
<sequence>MNWLDSNEPGYEFACTWMNSVSRPRTRIRGATDAVHS</sequence>
<keyword evidence="2" id="KW-1185">Reference proteome</keyword>
<protein>
    <submittedName>
        <fullName evidence="1">Uncharacterized protein</fullName>
    </submittedName>
</protein>
<evidence type="ECO:0000313" key="1">
    <source>
        <dbReference type="EMBL" id="GKV48273.1"/>
    </source>
</evidence>
<comment type="caution">
    <text evidence="1">The sequence shown here is derived from an EMBL/GenBank/DDBJ whole genome shotgun (WGS) entry which is preliminary data.</text>
</comment>
<name>A0AAV5MHD4_9ROSI</name>
<dbReference type="AlphaFoldDB" id="A0AAV5MHD4"/>
<dbReference type="EMBL" id="BPVZ01000251">
    <property type="protein sequence ID" value="GKV48273.1"/>
    <property type="molecule type" value="Genomic_DNA"/>
</dbReference>